<evidence type="ECO:0000313" key="2">
    <source>
        <dbReference type="Proteomes" id="UP000050761"/>
    </source>
</evidence>
<organism evidence="2 3">
    <name type="scientific">Heligmosomoides polygyrus</name>
    <name type="common">Parasitic roundworm</name>
    <dbReference type="NCBI Taxonomy" id="6339"/>
    <lineage>
        <taxon>Eukaryota</taxon>
        <taxon>Metazoa</taxon>
        <taxon>Ecdysozoa</taxon>
        <taxon>Nematoda</taxon>
        <taxon>Chromadorea</taxon>
        <taxon>Rhabditida</taxon>
        <taxon>Rhabditina</taxon>
        <taxon>Rhabditomorpha</taxon>
        <taxon>Strongyloidea</taxon>
        <taxon>Heligmosomidae</taxon>
        <taxon>Heligmosomoides</taxon>
    </lineage>
</organism>
<dbReference type="EMBL" id="UZAH01033383">
    <property type="protein sequence ID" value="VDP28423.1"/>
    <property type="molecule type" value="Genomic_DNA"/>
</dbReference>
<reference evidence="1 2" key="1">
    <citation type="submission" date="2018-11" db="EMBL/GenBank/DDBJ databases">
        <authorList>
            <consortium name="Pathogen Informatics"/>
        </authorList>
    </citation>
    <scope>NUCLEOTIDE SEQUENCE [LARGE SCALE GENOMIC DNA]</scope>
</reference>
<protein>
    <submittedName>
        <fullName evidence="1 3">Uncharacterized protein</fullName>
    </submittedName>
</protein>
<reference evidence="3" key="2">
    <citation type="submission" date="2019-09" db="UniProtKB">
        <authorList>
            <consortium name="WormBaseParasite"/>
        </authorList>
    </citation>
    <scope>IDENTIFICATION</scope>
</reference>
<evidence type="ECO:0000313" key="3">
    <source>
        <dbReference type="WBParaSite" id="HPBE_0002183701-mRNA-1"/>
    </source>
</evidence>
<sequence length="78" mass="9235">MVIHLITLKCVPRLDKEPSREDIKLTERMASILWDFEARQLEADEDEQPEVVEEKEEDWDPQDELIRIPTLILGSLIY</sequence>
<accession>A0A3P8G1P1</accession>
<accession>A0A183GH26</accession>
<gene>
    <name evidence="1" type="ORF">HPBE_LOCUS21836</name>
</gene>
<keyword evidence="2" id="KW-1185">Reference proteome</keyword>
<proteinExistence type="predicted"/>
<dbReference type="WBParaSite" id="HPBE_0002183701-mRNA-1">
    <property type="protein sequence ID" value="HPBE_0002183701-mRNA-1"/>
    <property type="gene ID" value="HPBE_0002183701"/>
</dbReference>
<dbReference type="AlphaFoldDB" id="A0A183GH26"/>
<dbReference type="Proteomes" id="UP000050761">
    <property type="component" value="Unassembled WGS sequence"/>
</dbReference>
<evidence type="ECO:0000313" key="1">
    <source>
        <dbReference type="EMBL" id="VDP28423.1"/>
    </source>
</evidence>
<name>A0A183GH26_HELPZ</name>